<dbReference type="Pfam" id="PF13083">
    <property type="entry name" value="KH_KhpA-B"/>
    <property type="match status" value="1"/>
</dbReference>
<protein>
    <submittedName>
        <fullName evidence="2">KH domain-containing protein</fullName>
    </submittedName>
</protein>
<evidence type="ECO:0000313" key="3">
    <source>
        <dbReference type="Proteomes" id="UP000754563"/>
    </source>
</evidence>
<proteinExistence type="predicted"/>
<organism evidence="2 3">
    <name type="scientific">Candidatus Dojkabacteria bacterium</name>
    <dbReference type="NCBI Taxonomy" id="2099670"/>
    <lineage>
        <taxon>Bacteria</taxon>
        <taxon>Candidatus Dojkabacteria</taxon>
    </lineage>
</organism>
<reference evidence="2" key="2">
    <citation type="journal article" date="2021" name="Microbiome">
        <title>Successional dynamics and alternative stable states in a saline activated sludge microbial community over 9 years.</title>
        <authorList>
            <person name="Wang Y."/>
            <person name="Ye J."/>
            <person name="Ju F."/>
            <person name="Liu L."/>
            <person name="Boyd J.A."/>
            <person name="Deng Y."/>
            <person name="Parks D.H."/>
            <person name="Jiang X."/>
            <person name="Yin X."/>
            <person name="Woodcroft B.J."/>
            <person name="Tyson G.W."/>
            <person name="Hugenholtz P."/>
            <person name="Polz M.F."/>
            <person name="Zhang T."/>
        </authorList>
    </citation>
    <scope>NUCLEOTIDE SEQUENCE</scope>
    <source>
        <strain evidence="2">HKST-UBA11</strain>
    </source>
</reference>
<comment type="caution">
    <text evidence="2">The sequence shown here is derived from an EMBL/GenBank/DDBJ whole genome shotgun (WGS) entry which is preliminary data.</text>
</comment>
<name>A0A955RK85_9BACT</name>
<dbReference type="AlphaFoldDB" id="A0A955RK85"/>
<reference evidence="2" key="1">
    <citation type="submission" date="2020-04" db="EMBL/GenBank/DDBJ databases">
        <authorList>
            <person name="Zhang T."/>
        </authorList>
    </citation>
    <scope>NUCLEOTIDE SEQUENCE</scope>
    <source>
        <strain evidence="2">HKST-UBA11</strain>
    </source>
</reference>
<dbReference type="Proteomes" id="UP000754563">
    <property type="component" value="Unassembled WGS sequence"/>
</dbReference>
<dbReference type="EMBL" id="JAGQLH010000006">
    <property type="protein sequence ID" value="MCA9385182.1"/>
    <property type="molecule type" value="Genomic_DNA"/>
</dbReference>
<dbReference type="InterPro" id="IPR009019">
    <property type="entry name" value="KH_sf_prok-type"/>
</dbReference>
<dbReference type="SUPFAM" id="SSF54814">
    <property type="entry name" value="Prokaryotic type KH domain (KH-domain type II)"/>
    <property type="match status" value="1"/>
</dbReference>
<evidence type="ECO:0000313" key="2">
    <source>
        <dbReference type="EMBL" id="MCA9385182.1"/>
    </source>
</evidence>
<keyword evidence="1" id="KW-0694">RNA-binding</keyword>
<accession>A0A955RK85</accession>
<sequence length="77" mass="8802">MQSTVEFLLHKLFGDDAEFVVSENITDDNITTITIDCEEEYKPRVIGKRGRIIKSIHNLTAIKAKREGVRIRVKVSD</sequence>
<evidence type="ECO:0000256" key="1">
    <source>
        <dbReference type="PROSITE-ProRule" id="PRU00117"/>
    </source>
</evidence>
<dbReference type="GO" id="GO:0003723">
    <property type="term" value="F:RNA binding"/>
    <property type="evidence" value="ECO:0007669"/>
    <property type="project" value="UniProtKB-UniRule"/>
</dbReference>
<gene>
    <name evidence="2" type="ORF">KC717_00880</name>
</gene>
<dbReference type="PROSITE" id="PS50084">
    <property type="entry name" value="KH_TYPE_1"/>
    <property type="match status" value="1"/>
</dbReference>